<evidence type="ECO:0000259" key="13">
    <source>
        <dbReference type="Pfam" id="PF08544"/>
    </source>
</evidence>
<comment type="function">
    <text evidence="11">Catalyzes the phosphorylation of (R)-mevalonate (MVA) to (R)-mevalonate 5-phosphate (MVAP). Functions in the mevalonate (MVA) pathway leading to isopentenyl diphosphate (IPP), a key precursor for the biosynthesis of isoprenoid compounds such as archaeal membrane lipids.</text>
</comment>
<dbReference type="GO" id="GO:0005524">
    <property type="term" value="F:ATP binding"/>
    <property type="evidence" value="ECO:0007669"/>
    <property type="project" value="UniProtKB-UniRule"/>
</dbReference>
<evidence type="ECO:0000256" key="11">
    <source>
        <dbReference type="HAMAP-Rule" id="MF_00217"/>
    </source>
</evidence>
<dbReference type="InterPro" id="IPR022937">
    <property type="entry name" value="Mevalonate_kinase_arc"/>
</dbReference>
<dbReference type="GO" id="GO:0005829">
    <property type="term" value="C:cytosol"/>
    <property type="evidence" value="ECO:0007669"/>
    <property type="project" value="TreeGrafter"/>
</dbReference>
<dbReference type="GO" id="GO:0000287">
    <property type="term" value="F:magnesium ion binding"/>
    <property type="evidence" value="ECO:0007669"/>
    <property type="project" value="UniProtKB-UniRule"/>
</dbReference>
<dbReference type="EC" id="2.7.1.36" evidence="11"/>
<dbReference type="GO" id="GO:0004496">
    <property type="term" value="F:mevalonate kinase activity"/>
    <property type="evidence" value="ECO:0007669"/>
    <property type="project" value="UniProtKB-UniRule"/>
</dbReference>
<dbReference type="RefSeq" id="WP_083495121.1">
    <property type="nucleotide sequence ID" value="NZ_CP006867.1"/>
</dbReference>
<comment type="pathway">
    <text evidence="10 11">Isoprenoid biosynthesis; isopentenyl diphosphate biosynthesis via mevalonate pathway; isopentenyl diphosphate from (R)-mevalonate: step 1/3.</text>
</comment>
<keyword evidence="3 11" id="KW-0808">Transferase</keyword>
<gene>
    <name evidence="11" type="primary">mvk</name>
    <name evidence="14" type="ORF">EYM_07415</name>
</gene>
<dbReference type="Pfam" id="PF00288">
    <property type="entry name" value="GHMP_kinases_N"/>
    <property type="match status" value="1"/>
</dbReference>
<keyword evidence="1 11" id="KW-0963">Cytoplasm</keyword>
<proteinExistence type="inferred from homology"/>
<dbReference type="InterPro" id="IPR036554">
    <property type="entry name" value="GHMP_kinase_C_sf"/>
</dbReference>
<evidence type="ECO:0000256" key="10">
    <source>
        <dbReference type="ARBA" id="ARBA00029438"/>
    </source>
</evidence>
<dbReference type="NCBIfam" id="TIGR00549">
    <property type="entry name" value="mevalon_kin"/>
    <property type="match status" value="1"/>
</dbReference>
<keyword evidence="5 11" id="KW-0418">Kinase</keyword>
<dbReference type="Gene3D" id="3.30.230.10">
    <property type="match status" value="1"/>
</dbReference>
<dbReference type="GeneID" id="30680854"/>
<comment type="similarity">
    <text evidence="11">Belongs to the GHMP kinase family. Mevalonate kinase subfamily.</text>
</comment>
<comment type="subunit">
    <text evidence="11">Homodimer.</text>
</comment>
<dbReference type="Gene3D" id="3.30.70.890">
    <property type="entry name" value="GHMP kinase, C-terminal domain"/>
    <property type="match status" value="1"/>
</dbReference>
<dbReference type="EMBL" id="CP006867">
    <property type="protein sequence ID" value="ALU12038.1"/>
    <property type="molecule type" value="Genomic_DNA"/>
</dbReference>
<feature type="domain" description="GHMP kinase C-terminal" evidence="13">
    <location>
        <begin position="227"/>
        <end position="300"/>
    </location>
</feature>
<evidence type="ECO:0000256" key="1">
    <source>
        <dbReference type="ARBA" id="ARBA00022490"/>
    </source>
</evidence>
<evidence type="ECO:0000259" key="12">
    <source>
        <dbReference type="Pfam" id="PF00288"/>
    </source>
</evidence>
<dbReference type="InterPro" id="IPR006205">
    <property type="entry name" value="Mev_gal_kin"/>
</dbReference>
<keyword evidence="8 11" id="KW-0443">Lipid metabolism</keyword>
<feature type="domain" description="GHMP kinase N-terminal" evidence="12">
    <location>
        <begin position="81"/>
        <end position="162"/>
    </location>
</feature>
<dbReference type="GO" id="GO:0019287">
    <property type="term" value="P:isopentenyl diphosphate biosynthetic process, mevalonate pathway"/>
    <property type="evidence" value="ECO:0007669"/>
    <property type="project" value="UniProtKB-UniRule"/>
</dbReference>
<evidence type="ECO:0000256" key="4">
    <source>
        <dbReference type="ARBA" id="ARBA00022741"/>
    </source>
</evidence>
<evidence type="ECO:0000313" key="14">
    <source>
        <dbReference type="EMBL" id="ALU12038.1"/>
    </source>
</evidence>
<name>A0A0U3FJI5_9CREN</name>
<dbReference type="Proteomes" id="UP000060778">
    <property type="component" value="Chromosome"/>
</dbReference>
<keyword evidence="9 11" id="KW-0414">Isoprene biosynthesis</keyword>
<evidence type="ECO:0000256" key="7">
    <source>
        <dbReference type="ARBA" id="ARBA00022842"/>
    </source>
</evidence>
<dbReference type="UniPathway" id="UPA00057">
    <property type="reaction ID" value="UER00098"/>
</dbReference>
<reference evidence="14 15" key="1">
    <citation type="submission" date="2013-11" db="EMBL/GenBank/DDBJ databases">
        <title>Comparative genomics of Ignicoccus.</title>
        <authorList>
            <person name="Podar M."/>
        </authorList>
    </citation>
    <scope>NUCLEOTIDE SEQUENCE [LARGE SCALE GENOMIC DNA]</scope>
    <source>
        <strain evidence="14 15">DSM 13165</strain>
    </source>
</reference>
<evidence type="ECO:0000256" key="6">
    <source>
        <dbReference type="ARBA" id="ARBA00022840"/>
    </source>
</evidence>
<sequence>MIVSARAPTKVTLFGEHAVVYGYPAIVLSIPEYVVVEGVRSDKFLLRSGPVYLNKLSIIIGENAIHVARDTESDLVRYFSYVLEAVRSLGLNGLEISIKSRLPVGAGLGTSAAVTVGTVAVASKIAEMNLTKKEIAKIAWEVEKKVQGKASPMDTFASALGGALYISKAGSDWNIRRLSVENLPLVIGVFRKRKTTGELVKMVNEKLKEIKVIERVLETIGEITNEALKALENKDLALLGELMNINHGLLEALGLTNKEVACAIHSLKQAGALGAKMSGAGYGGAVIALGDDLDSLVSVMRSCGAEKVLKITSLSNGVEY</sequence>
<evidence type="ECO:0000256" key="2">
    <source>
        <dbReference type="ARBA" id="ARBA00022516"/>
    </source>
</evidence>
<dbReference type="Pfam" id="PF08544">
    <property type="entry name" value="GHMP_kinases_C"/>
    <property type="match status" value="1"/>
</dbReference>
<dbReference type="PANTHER" id="PTHR43290:SF2">
    <property type="entry name" value="MEVALONATE KINASE"/>
    <property type="match status" value="1"/>
</dbReference>
<dbReference type="InterPro" id="IPR013750">
    <property type="entry name" value="GHMP_kinase_C_dom"/>
</dbReference>
<dbReference type="PRINTS" id="PR00959">
    <property type="entry name" value="MEVGALKINASE"/>
</dbReference>
<comment type="caution">
    <text evidence="11">Lacks conserved residue(s) required for the propagation of feature annotation.</text>
</comment>
<keyword evidence="4 11" id="KW-0547">Nucleotide-binding</keyword>
<dbReference type="SUPFAM" id="SSF55060">
    <property type="entry name" value="GHMP Kinase, C-terminal domain"/>
    <property type="match status" value="1"/>
</dbReference>
<dbReference type="STRING" id="940295.EYM_07415"/>
<keyword evidence="15" id="KW-1185">Reference proteome</keyword>
<dbReference type="InterPro" id="IPR020568">
    <property type="entry name" value="Ribosomal_Su5_D2-typ_SF"/>
</dbReference>
<evidence type="ECO:0000256" key="9">
    <source>
        <dbReference type="ARBA" id="ARBA00023229"/>
    </source>
</evidence>
<keyword evidence="7 11" id="KW-0460">Magnesium</keyword>
<dbReference type="KEGG" id="iis:EYM_07415"/>
<evidence type="ECO:0000313" key="15">
    <source>
        <dbReference type="Proteomes" id="UP000060778"/>
    </source>
</evidence>
<comment type="catalytic activity">
    <reaction evidence="11">
        <text>(R)-mevalonate + ATP = (R)-5-phosphomevalonate + ADP + H(+)</text>
        <dbReference type="Rhea" id="RHEA:17065"/>
        <dbReference type="ChEBI" id="CHEBI:15378"/>
        <dbReference type="ChEBI" id="CHEBI:30616"/>
        <dbReference type="ChEBI" id="CHEBI:36464"/>
        <dbReference type="ChEBI" id="CHEBI:58146"/>
        <dbReference type="ChEBI" id="CHEBI:456216"/>
        <dbReference type="EC" id="2.7.1.36"/>
    </reaction>
</comment>
<comment type="subcellular location">
    <subcellularLocation>
        <location evidence="11">Cytoplasm</location>
    </subcellularLocation>
</comment>
<evidence type="ECO:0000256" key="5">
    <source>
        <dbReference type="ARBA" id="ARBA00022777"/>
    </source>
</evidence>
<feature type="active site" description="Proton acceptor" evidence="11">
    <location>
        <position position="154"/>
    </location>
</feature>
<dbReference type="HAMAP" id="MF_00217">
    <property type="entry name" value="Mevalonate_kinase"/>
    <property type="match status" value="1"/>
</dbReference>
<evidence type="ECO:0000256" key="3">
    <source>
        <dbReference type="ARBA" id="ARBA00022679"/>
    </source>
</evidence>
<organism evidence="14 15">
    <name type="scientific">Ignicoccus islandicus DSM 13165</name>
    <dbReference type="NCBI Taxonomy" id="940295"/>
    <lineage>
        <taxon>Archaea</taxon>
        <taxon>Thermoproteota</taxon>
        <taxon>Thermoprotei</taxon>
        <taxon>Desulfurococcales</taxon>
        <taxon>Desulfurococcaceae</taxon>
        <taxon>Ignicoccus</taxon>
    </lineage>
</organism>
<dbReference type="SUPFAM" id="SSF54211">
    <property type="entry name" value="Ribosomal protein S5 domain 2-like"/>
    <property type="match status" value="1"/>
</dbReference>
<protein>
    <recommendedName>
        <fullName evidence="11">Mevalonate kinase</fullName>
        <shortName evidence="11">MK</shortName>
        <shortName evidence="11">MVK</shortName>
        <ecNumber evidence="11">2.7.1.36</ecNumber>
    </recommendedName>
</protein>
<dbReference type="InterPro" id="IPR006204">
    <property type="entry name" value="GHMP_kinase_N_dom"/>
</dbReference>
<evidence type="ECO:0000256" key="8">
    <source>
        <dbReference type="ARBA" id="ARBA00023098"/>
    </source>
</evidence>
<dbReference type="InterPro" id="IPR014721">
    <property type="entry name" value="Ribsml_uS5_D2-typ_fold_subgr"/>
</dbReference>
<keyword evidence="6 11" id="KW-0067">ATP-binding</keyword>
<keyword evidence="2 11" id="KW-0444">Lipid biosynthesis</keyword>
<dbReference type="OrthoDB" id="19001at2157"/>
<dbReference type="PANTHER" id="PTHR43290">
    <property type="entry name" value="MEVALONATE KINASE"/>
    <property type="match status" value="1"/>
</dbReference>
<comment type="cofactor">
    <cofactor evidence="11">
        <name>Mg(2+)</name>
        <dbReference type="ChEBI" id="CHEBI:18420"/>
    </cofactor>
</comment>
<accession>A0A0U3FJI5</accession>
<dbReference type="AlphaFoldDB" id="A0A0U3FJI5"/>
<dbReference type="PATRIC" id="fig|940295.4.peg.1441"/>